<evidence type="ECO:0000256" key="1">
    <source>
        <dbReference type="ARBA" id="ARBA00022729"/>
    </source>
</evidence>
<dbReference type="SUPFAM" id="SSF51445">
    <property type="entry name" value="(Trans)glycosidases"/>
    <property type="match status" value="2"/>
</dbReference>
<reference evidence="4 5" key="1">
    <citation type="submission" date="2023-04" db="EMBL/GenBank/DDBJ databases">
        <title>Bacteroides pacosi sp. nov., isolated from the fecal material of an alpaca.</title>
        <authorList>
            <person name="Miller S."/>
            <person name="Hendry M."/>
            <person name="King J."/>
            <person name="Sankaranarayanan K."/>
            <person name="Lawson P.A."/>
        </authorList>
    </citation>
    <scope>NUCLEOTIDE SEQUENCE [LARGE SCALE GENOMIC DNA]</scope>
    <source>
        <strain evidence="4 5">A2-P53</strain>
    </source>
</reference>
<dbReference type="Proteomes" id="UP001292913">
    <property type="component" value="Unassembled WGS sequence"/>
</dbReference>
<keyword evidence="5" id="KW-1185">Reference proteome</keyword>
<dbReference type="RefSeq" id="WP_258980321.1">
    <property type="nucleotide sequence ID" value="NZ_JARZAK010000025.1"/>
</dbReference>
<dbReference type="InterPro" id="IPR052177">
    <property type="entry name" value="Divisome_Glycosyl_Hydrolase"/>
</dbReference>
<evidence type="ECO:0000259" key="3">
    <source>
        <dbReference type="Pfam" id="PF16373"/>
    </source>
</evidence>
<dbReference type="InterPro" id="IPR032280">
    <property type="entry name" value="DUF4985"/>
</dbReference>
<feature type="domain" description="DUF4985" evidence="3">
    <location>
        <begin position="732"/>
        <end position="856"/>
    </location>
</feature>
<dbReference type="PANTHER" id="PTHR43405">
    <property type="entry name" value="GLYCOSYL HYDROLASE DIGH"/>
    <property type="match status" value="1"/>
</dbReference>
<sequence>MEYKKYIGFLIILVLSIQGIQSRTLISTINDSKQEEKSKPALMWFDAEANFGRFNNPDSIDFYLAKIKVLGFTHAIVDVRPITGEVLYESAYAPRMKEWKGAKAGSFDYLGYFIKKGHELGLEIHASLNVFCAGHNYFDRGVVYNNHPEWASMVYTPDKGIIPITQEKHKYGAMTNPVNEEYCAYILRILTELVAKYPDLDGLMLDRVRYDGISADFSHLSRQKFEEYIGEKLKRFPEDIFEWKLDTNKRYHPARGKYFLKWIEWRTKTITDFMARARKEVKAVNKNISFGTYTGAWYPSYYEVGVNFASNQYDPNKDFDWATPAYKNYGYAELIDLYATGNYYTDVTISESLRNNKSIWNETDSQAQSGTWYCVEGSCQHLHQILKGNKFMGGILVDQFYDNPSKLPETIAMNLKKSDGLMVFDIVHIIQKNLWKEIEAGMIAGGALQPKKSSKAKVMWLDCSANFIRFSYPDSIRYYVDKCHEIGITHLVLDIKDNTGEVLYPSKYATQKRNWKNFDRPNFDFINTFIEAARAHDLKIFANLNVFADGQNIVKRGDIYTKHKKWQGVNYVPRKGLLPMTEIEGKATLFLNPALKAVQQYEINIIKEIVKNYSFDGIMLDRARYDCIDADFSPESRKMFEKYLGKKLNKYPEDIYEWRPNASGEIDRVAGPYYFQWIEWRASIIYNFMKDVRQAIKSINPDCMLGVYTGAWYPSYFEVGVNWASRTYDVHQDFHWATPNYKNYGIAELLDFYTNGNYYWNVSLDDYYKSSGRHKNETDSQVSTGEYLCVEGGCKYSKYLLKGAVPVSGGLYVEDYKNDAGQFRKAVRMNLKESDGVMIFDIVHIIRNNWWNELKEAIDSATAYE</sequence>
<organism evidence="4 5">
    <name type="scientific">Bacteroides vicugnae</name>
    <dbReference type="NCBI Taxonomy" id="3037989"/>
    <lineage>
        <taxon>Bacteria</taxon>
        <taxon>Pseudomonadati</taxon>
        <taxon>Bacteroidota</taxon>
        <taxon>Bacteroidia</taxon>
        <taxon>Bacteroidales</taxon>
        <taxon>Bacteroidaceae</taxon>
        <taxon>Bacteroides</taxon>
    </lineage>
</organism>
<feature type="domain" description="Glycosyl hydrolase-like 10" evidence="2">
    <location>
        <begin position="63"/>
        <end position="293"/>
    </location>
</feature>
<proteinExistence type="predicted"/>
<evidence type="ECO:0000313" key="5">
    <source>
        <dbReference type="Proteomes" id="UP001292913"/>
    </source>
</evidence>
<protein>
    <submittedName>
        <fullName evidence="4">Alpha amylase family protein</fullName>
    </submittedName>
</protein>
<name>A0ABU5HWB4_9BACE</name>
<dbReference type="EMBL" id="JARZAK010000025">
    <property type="protein sequence ID" value="MDY7260476.1"/>
    <property type="molecule type" value="Genomic_DNA"/>
</dbReference>
<accession>A0ABU5HWB4</accession>
<evidence type="ECO:0000313" key="4">
    <source>
        <dbReference type="EMBL" id="MDY7260476.1"/>
    </source>
</evidence>
<feature type="domain" description="DUF4985" evidence="3">
    <location>
        <begin position="317"/>
        <end position="439"/>
    </location>
</feature>
<evidence type="ECO:0000259" key="2">
    <source>
        <dbReference type="Pfam" id="PF02638"/>
    </source>
</evidence>
<keyword evidence="1" id="KW-0732">Signal</keyword>
<gene>
    <name evidence="4" type="ORF">QHG74_22430</name>
</gene>
<dbReference type="Gene3D" id="3.20.20.80">
    <property type="entry name" value="Glycosidases"/>
    <property type="match status" value="2"/>
</dbReference>
<dbReference type="Pfam" id="PF02638">
    <property type="entry name" value="GHL10"/>
    <property type="match status" value="2"/>
</dbReference>
<dbReference type="InterPro" id="IPR003790">
    <property type="entry name" value="GHL10"/>
</dbReference>
<feature type="domain" description="Glycosyl hydrolase-like 10" evidence="2">
    <location>
        <begin position="465"/>
        <end position="712"/>
    </location>
</feature>
<dbReference type="PANTHER" id="PTHR43405:SF1">
    <property type="entry name" value="GLYCOSYL HYDROLASE DIGH"/>
    <property type="match status" value="1"/>
</dbReference>
<dbReference type="Pfam" id="PF16373">
    <property type="entry name" value="DUF4985"/>
    <property type="match status" value="2"/>
</dbReference>
<comment type="caution">
    <text evidence="4">The sequence shown here is derived from an EMBL/GenBank/DDBJ whole genome shotgun (WGS) entry which is preliminary data.</text>
</comment>
<dbReference type="InterPro" id="IPR017853">
    <property type="entry name" value="GH"/>
</dbReference>